<dbReference type="Proteomes" id="UP001055247">
    <property type="component" value="Unassembled WGS sequence"/>
</dbReference>
<keyword evidence="2" id="KW-0238">DNA-binding</keyword>
<dbReference type="RefSeq" id="WP_238230156.1">
    <property type="nucleotide sequence ID" value="NZ_BPQO01000011.1"/>
</dbReference>
<evidence type="ECO:0000256" key="2">
    <source>
        <dbReference type="ARBA" id="ARBA00023125"/>
    </source>
</evidence>
<evidence type="ECO:0000259" key="4">
    <source>
        <dbReference type="PROSITE" id="PS51063"/>
    </source>
</evidence>
<dbReference type="CDD" id="cd00038">
    <property type="entry name" value="CAP_ED"/>
    <property type="match status" value="1"/>
</dbReference>
<accession>A0AAV4ZMD1</accession>
<evidence type="ECO:0000313" key="6">
    <source>
        <dbReference type="Proteomes" id="UP001055247"/>
    </source>
</evidence>
<evidence type="ECO:0000256" key="1">
    <source>
        <dbReference type="ARBA" id="ARBA00023015"/>
    </source>
</evidence>
<sequence>MTQISLSPSPLVRKMEGFGSLSEVDRSVLENLGTSTETVPAHSDLVREDERPRGILLVLEGMAFRYKMRANGSRQIMAYLVPGDMGDLDVGLLDRMDHGIGTFSACKVAWIRSDALASIRENHPEVARAIRMSTLVDEATLREWLLNVGCRVAIERLAHLFSELLLRLQVVGLASENSYTLPISQGELADTTGMSAVHVNRSLMELRRRGLIQFSGKTLSILDVPALKALAEFKPNYLHLGERRAA</sequence>
<dbReference type="InterPro" id="IPR014710">
    <property type="entry name" value="RmlC-like_jellyroll"/>
</dbReference>
<dbReference type="AlphaFoldDB" id="A0AAV4ZMD1"/>
<reference evidence="5" key="2">
    <citation type="submission" date="2021-08" db="EMBL/GenBank/DDBJ databases">
        <authorList>
            <person name="Tani A."/>
            <person name="Ola A."/>
            <person name="Ogura Y."/>
            <person name="Katsura K."/>
            <person name="Hayashi T."/>
        </authorList>
    </citation>
    <scope>NUCLEOTIDE SEQUENCE</scope>
    <source>
        <strain evidence="5">DSM 16372</strain>
    </source>
</reference>
<name>A0AAV4ZMD1_9HYPH</name>
<dbReference type="GO" id="GO:0006355">
    <property type="term" value="P:regulation of DNA-templated transcription"/>
    <property type="evidence" value="ECO:0007669"/>
    <property type="project" value="InterPro"/>
</dbReference>
<dbReference type="GO" id="GO:0003677">
    <property type="term" value="F:DNA binding"/>
    <property type="evidence" value="ECO:0007669"/>
    <property type="project" value="UniProtKB-KW"/>
</dbReference>
<keyword evidence="1" id="KW-0805">Transcription regulation</keyword>
<comment type="caution">
    <text evidence="5">The sequence shown here is derived from an EMBL/GenBank/DDBJ whole genome shotgun (WGS) entry which is preliminary data.</text>
</comment>
<dbReference type="InterPro" id="IPR036390">
    <property type="entry name" value="WH_DNA-bd_sf"/>
</dbReference>
<dbReference type="EMBL" id="BPQO01000011">
    <property type="protein sequence ID" value="GJD89297.1"/>
    <property type="molecule type" value="Genomic_DNA"/>
</dbReference>
<keyword evidence="3" id="KW-0804">Transcription</keyword>
<dbReference type="InterPro" id="IPR012318">
    <property type="entry name" value="HTH_CRP"/>
</dbReference>
<keyword evidence="6" id="KW-1185">Reference proteome</keyword>
<dbReference type="InterPro" id="IPR036388">
    <property type="entry name" value="WH-like_DNA-bd_sf"/>
</dbReference>
<dbReference type="Gene3D" id="1.10.10.10">
    <property type="entry name" value="Winged helix-like DNA-binding domain superfamily/Winged helix DNA-binding domain"/>
    <property type="match status" value="1"/>
</dbReference>
<feature type="domain" description="HTH crp-type" evidence="4">
    <location>
        <begin position="151"/>
        <end position="225"/>
    </location>
</feature>
<dbReference type="PROSITE" id="PS51063">
    <property type="entry name" value="HTH_CRP_2"/>
    <property type="match status" value="1"/>
</dbReference>
<dbReference type="InterPro" id="IPR018490">
    <property type="entry name" value="cNMP-bd_dom_sf"/>
</dbReference>
<dbReference type="InterPro" id="IPR000595">
    <property type="entry name" value="cNMP-bd_dom"/>
</dbReference>
<protein>
    <submittedName>
        <fullName evidence="5">Nitrogen fixation regulation protein FixK</fullName>
    </submittedName>
</protein>
<evidence type="ECO:0000256" key="3">
    <source>
        <dbReference type="ARBA" id="ARBA00023163"/>
    </source>
</evidence>
<dbReference type="Gene3D" id="2.60.120.10">
    <property type="entry name" value="Jelly Rolls"/>
    <property type="match status" value="1"/>
</dbReference>
<dbReference type="SUPFAM" id="SSF51206">
    <property type="entry name" value="cAMP-binding domain-like"/>
    <property type="match status" value="1"/>
</dbReference>
<proteinExistence type="predicted"/>
<reference evidence="5" key="1">
    <citation type="journal article" date="2016" name="Front. Microbiol.">
        <title>Genome Sequence of the Piezophilic, Mesophilic Sulfate-Reducing Bacterium Desulfovibrio indicus J2T.</title>
        <authorList>
            <person name="Cao J."/>
            <person name="Maignien L."/>
            <person name="Shao Z."/>
            <person name="Alain K."/>
            <person name="Jebbar M."/>
        </authorList>
    </citation>
    <scope>NUCLEOTIDE SEQUENCE</scope>
    <source>
        <strain evidence="5">DSM 16372</strain>
    </source>
</reference>
<dbReference type="Pfam" id="PF13545">
    <property type="entry name" value="HTH_Crp_2"/>
    <property type="match status" value="1"/>
</dbReference>
<gene>
    <name evidence="5" type="primary">fixK_2</name>
    <name evidence="5" type="ORF">BHAOGJBA_2823</name>
</gene>
<organism evidence="5 6">
    <name type="scientific">Methylobacterium hispanicum</name>
    <dbReference type="NCBI Taxonomy" id="270350"/>
    <lineage>
        <taxon>Bacteria</taxon>
        <taxon>Pseudomonadati</taxon>
        <taxon>Pseudomonadota</taxon>
        <taxon>Alphaproteobacteria</taxon>
        <taxon>Hyphomicrobiales</taxon>
        <taxon>Methylobacteriaceae</taxon>
        <taxon>Methylobacterium</taxon>
    </lineage>
</organism>
<dbReference type="SUPFAM" id="SSF46785">
    <property type="entry name" value="Winged helix' DNA-binding domain"/>
    <property type="match status" value="1"/>
</dbReference>
<evidence type="ECO:0000313" key="5">
    <source>
        <dbReference type="EMBL" id="GJD89297.1"/>
    </source>
</evidence>
<dbReference type="SMART" id="SM00419">
    <property type="entry name" value="HTH_CRP"/>
    <property type="match status" value="1"/>
</dbReference>